<reference evidence="2 3" key="1">
    <citation type="submission" date="2016-03" db="EMBL/GenBank/DDBJ databases">
        <authorList>
            <person name="Ploux O."/>
        </authorList>
    </citation>
    <scope>NUCLEOTIDE SEQUENCE [LARGE SCALE GENOMIC DNA]</scope>
    <source>
        <strain evidence="2 3">UAMH 11012</strain>
    </source>
</reference>
<accession>A0A1L7WQ29</accession>
<feature type="compositionally biased region" description="Polar residues" evidence="1">
    <location>
        <begin position="316"/>
        <end position="337"/>
    </location>
</feature>
<organism evidence="2 3">
    <name type="scientific">Phialocephala subalpina</name>
    <dbReference type="NCBI Taxonomy" id="576137"/>
    <lineage>
        <taxon>Eukaryota</taxon>
        <taxon>Fungi</taxon>
        <taxon>Dikarya</taxon>
        <taxon>Ascomycota</taxon>
        <taxon>Pezizomycotina</taxon>
        <taxon>Leotiomycetes</taxon>
        <taxon>Helotiales</taxon>
        <taxon>Mollisiaceae</taxon>
        <taxon>Phialocephala</taxon>
        <taxon>Phialocephala fortinii species complex</taxon>
    </lineage>
</organism>
<name>A0A1L7WQ29_9HELO</name>
<evidence type="ECO:0000256" key="1">
    <source>
        <dbReference type="SAM" id="MobiDB-lite"/>
    </source>
</evidence>
<feature type="region of interest" description="Disordered" evidence="1">
    <location>
        <begin position="274"/>
        <end position="354"/>
    </location>
</feature>
<feature type="compositionally biased region" description="Polar residues" evidence="1">
    <location>
        <begin position="274"/>
        <end position="308"/>
    </location>
</feature>
<protein>
    <recommendedName>
        <fullName evidence="4">Fungal N-terminal domain-containing protein</fullName>
    </recommendedName>
</protein>
<evidence type="ECO:0000313" key="2">
    <source>
        <dbReference type="EMBL" id="CZR54876.1"/>
    </source>
</evidence>
<gene>
    <name evidence="2" type="ORF">PAC_04760</name>
</gene>
<dbReference type="OrthoDB" id="195446at2759"/>
<dbReference type="Proteomes" id="UP000184330">
    <property type="component" value="Unassembled WGS sequence"/>
</dbReference>
<sequence>MVPLTAQPKVNTIGADIVTDYITEHEFSQNSQDINESLYQWSPSRALIMDPLFITAGVAGILGATLSVGVTLRQFLHRAKEAEAVVNATIGDVKALRRVLESMEVTFDEMNNDRSETDQIGTHWQNLLGSLQDGQVLDSLRRQARLKSAIDQVMFYRQEVQTNEDALHLSLQTITFCGQSLLKQNTTQLIASSETIQQDIQRLATNLDVKLVALDAAVRRQQWPDRLGSVNNLKATVTSAATVLSSKTTKRSASDDESSVMPDYMSDFSDWFRSETSNGSSDTASALGAQNGTELSRNSSRPPAQSAVSDRPSETRMMTTSPVQKQQEQLPITSLSDSLVPPKASNGVENGSRHRRYGSLSVSNILRMTKREDSQVVSASIRKRKSSVLAKRSIKIVPVGQGVRILVR</sequence>
<evidence type="ECO:0008006" key="4">
    <source>
        <dbReference type="Google" id="ProtNLM"/>
    </source>
</evidence>
<dbReference type="AlphaFoldDB" id="A0A1L7WQ29"/>
<dbReference type="EMBL" id="FJOG01000005">
    <property type="protein sequence ID" value="CZR54876.1"/>
    <property type="molecule type" value="Genomic_DNA"/>
</dbReference>
<evidence type="ECO:0000313" key="3">
    <source>
        <dbReference type="Proteomes" id="UP000184330"/>
    </source>
</evidence>
<proteinExistence type="predicted"/>
<keyword evidence="3" id="KW-1185">Reference proteome</keyword>